<dbReference type="Proteomes" id="UP000179183">
    <property type="component" value="Unassembled WGS sequence"/>
</dbReference>
<dbReference type="EMBL" id="MHOQ01000033">
    <property type="protein sequence ID" value="OGZ66071.1"/>
    <property type="molecule type" value="Genomic_DNA"/>
</dbReference>
<accession>A0A1G2HV10</accession>
<protein>
    <recommendedName>
        <fullName evidence="4">Sodium/calcium exchanger membrane region domain-containing protein</fullName>
    </recommendedName>
</protein>
<organism evidence="2 3">
    <name type="scientific">Candidatus Staskawiczbacteria bacterium RIFCSPHIGHO2_02_FULL_33_16</name>
    <dbReference type="NCBI Taxonomy" id="1802204"/>
    <lineage>
        <taxon>Bacteria</taxon>
        <taxon>Candidatus Staskawicziibacteriota</taxon>
    </lineage>
</organism>
<feature type="transmembrane region" description="Helical" evidence="1">
    <location>
        <begin position="294"/>
        <end position="318"/>
    </location>
</feature>
<sequence length="389" mass="42582">MKIFKNRLIGITFLLLSALFLRFYLVNFLEESNFLWLRITDVILIIGIGAFVLKEIAEIIEETTEVLSKRTKIASGLLQSLGTAFPDMVLGIVAAVISLSLIKEDYALAINFAIIAAATTFGSNIYNIAHAILCVFRQNVSNEKGVPVLMLPGIKKMGVVTPIKNHQVKPSLKEIDTSLDILNALTILTAIVAISMVIFGQVKNPVSTISGELYQLIRPVGFIILALCLLIMYYFRKTKRGHILVGEIQSEETYYQKKPTWLILSYLAISGIAILFAAESMIRAVENFATITRTPFVVVGVLAGIIGCIGEMIVVHNFTVNPKGRIGDALVGVGMDNIVTTMGASIVAVMGGIFLGGNSLILIFVLILTLNTILIWQISKLKNYFLNQA</sequence>
<feature type="transmembrane region" description="Helical" evidence="1">
    <location>
        <begin position="261"/>
        <end position="282"/>
    </location>
</feature>
<feature type="transmembrane region" description="Helical" evidence="1">
    <location>
        <begin position="108"/>
        <end position="129"/>
    </location>
</feature>
<feature type="transmembrane region" description="Helical" evidence="1">
    <location>
        <begin position="35"/>
        <end position="53"/>
    </location>
</feature>
<comment type="caution">
    <text evidence="2">The sequence shown here is derived from an EMBL/GenBank/DDBJ whole genome shotgun (WGS) entry which is preliminary data.</text>
</comment>
<keyword evidence="1" id="KW-0472">Membrane</keyword>
<evidence type="ECO:0000313" key="3">
    <source>
        <dbReference type="Proteomes" id="UP000179183"/>
    </source>
</evidence>
<reference evidence="2 3" key="1">
    <citation type="journal article" date="2016" name="Nat. Commun.">
        <title>Thousands of microbial genomes shed light on interconnected biogeochemical processes in an aquifer system.</title>
        <authorList>
            <person name="Anantharaman K."/>
            <person name="Brown C.T."/>
            <person name="Hug L.A."/>
            <person name="Sharon I."/>
            <person name="Castelle C.J."/>
            <person name="Probst A.J."/>
            <person name="Thomas B.C."/>
            <person name="Singh A."/>
            <person name="Wilkins M.J."/>
            <person name="Karaoz U."/>
            <person name="Brodie E.L."/>
            <person name="Williams K.H."/>
            <person name="Hubbard S.S."/>
            <person name="Banfield J.F."/>
        </authorList>
    </citation>
    <scope>NUCLEOTIDE SEQUENCE [LARGE SCALE GENOMIC DNA]</scope>
</reference>
<feature type="transmembrane region" description="Helical" evidence="1">
    <location>
        <begin position="360"/>
        <end position="378"/>
    </location>
</feature>
<feature type="transmembrane region" description="Helical" evidence="1">
    <location>
        <begin position="7"/>
        <end position="29"/>
    </location>
</feature>
<proteinExistence type="predicted"/>
<feature type="transmembrane region" description="Helical" evidence="1">
    <location>
        <begin position="74"/>
        <end position="102"/>
    </location>
</feature>
<keyword evidence="1" id="KW-0812">Transmembrane</keyword>
<dbReference type="AlphaFoldDB" id="A0A1G2HV10"/>
<evidence type="ECO:0000256" key="1">
    <source>
        <dbReference type="SAM" id="Phobius"/>
    </source>
</evidence>
<name>A0A1G2HV10_9BACT</name>
<feature type="transmembrane region" description="Helical" evidence="1">
    <location>
        <begin position="330"/>
        <end position="354"/>
    </location>
</feature>
<feature type="transmembrane region" description="Helical" evidence="1">
    <location>
        <begin position="213"/>
        <end position="235"/>
    </location>
</feature>
<evidence type="ECO:0008006" key="4">
    <source>
        <dbReference type="Google" id="ProtNLM"/>
    </source>
</evidence>
<keyword evidence="1" id="KW-1133">Transmembrane helix</keyword>
<evidence type="ECO:0000313" key="2">
    <source>
        <dbReference type="EMBL" id="OGZ66071.1"/>
    </source>
</evidence>
<feature type="transmembrane region" description="Helical" evidence="1">
    <location>
        <begin position="181"/>
        <end position="201"/>
    </location>
</feature>
<gene>
    <name evidence="2" type="ORF">A3D34_02725</name>
</gene>